<gene>
    <name evidence="1" type="ORF">SCUD_LOCUS22540</name>
</gene>
<dbReference type="WBParaSite" id="SCUD_0002254301-mRNA-1">
    <property type="protein sequence ID" value="SCUD_0002254301-mRNA-1"/>
    <property type="gene ID" value="SCUD_0002254301"/>
</dbReference>
<name>A0A183L5C5_9TREM</name>
<reference evidence="3" key="1">
    <citation type="submission" date="2016-06" db="UniProtKB">
        <authorList>
            <consortium name="WormBaseParasite"/>
        </authorList>
    </citation>
    <scope>IDENTIFICATION</scope>
</reference>
<evidence type="ECO:0000313" key="2">
    <source>
        <dbReference type="Proteomes" id="UP000279833"/>
    </source>
</evidence>
<reference evidence="1 2" key="2">
    <citation type="submission" date="2018-11" db="EMBL/GenBank/DDBJ databases">
        <authorList>
            <consortium name="Pathogen Informatics"/>
        </authorList>
    </citation>
    <scope>NUCLEOTIDE SEQUENCE [LARGE SCALE GENOMIC DNA]</scope>
    <source>
        <strain evidence="1">Dakar</strain>
        <strain evidence="2">Dakar, Senegal</strain>
    </source>
</reference>
<protein>
    <submittedName>
        <fullName evidence="1 3">Uncharacterized protein</fullName>
    </submittedName>
</protein>
<keyword evidence="2" id="KW-1185">Reference proteome</keyword>
<organism evidence="3">
    <name type="scientific">Schistosoma curassoni</name>
    <dbReference type="NCBI Taxonomy" id="6186"/>
    <lineage>
        <taxon>Eukaryota</taxon>
        <taxon>Metazoa</taxon>
        <taxon>Spiralia</taxon>
        <taxon>Lophotrochozoa</taxon>
        <taxon>Platyhelminthes</taxon>
        <taxon>Trematoda</taxon>
        <taxon>Digenea</taxon>
        <taxon>Strigeidida</taxon>
        <taxon>Schistosomatoidea</taxon>
        <taxon>Schistosomatidae</taxon>
        <taxon>Schistosoma</taxon>
    </lineage>
</organism>
<dbReference type="EMBL" id="UZAK01049723">
    <property type="protein sequence ID" value="VDP79255.1"/>
    <property type="molecule type" value="Genomic_DNA"/>
</dbReference>
<evidence type="ECO:0000313" key="3">
    <source>
        <dbReference type="WBParaSite" id="SCUD_0002254301-mRNA-1"/>
    </source>
</evidence>
<evidence type="ECO:0000313" key="1">
    <source>
        <dbReference type="EMBL" id="VDP79255.1"/>
    </source>
</evidence>
<dbReference type="AlphaFoldDB" id="A0A183L5C5"/>
<proteinExistence type="predicted"/>
<dbReference type="Proteomes" id="UP000279833">
    <property type="component" value="Unassembled WGS sequence"/>
</dbReference>
<accession>A0A183L5C5</accession>
<sequence>MGRNKHYHEEWISIATLGVVHEMKNRKTTINNSRTRTEKVKAQAECTEANKQLKKSIRADIQKCVENPAVTAKKAATEEIVKQLYDTTKKLVDRYSKPQ</sequence>